<dbReference type="InterPro" id="IPR014757">
    <property type="entry name" value="Tscrpt_reg_IclR_C"/>
</dbReference>
<organism evidence="6 7">
    <name type="scientific">Natronococcus occultus SP4</name>
    <dbReference type="NCBI Taxonomy" id="694430"/>
    <lineage>
        <taxon>Archaea</taxon>
        <taxon>Methanobacteriati</taxon>
        <taxon>Methanobacteriota</taxon>
        <taxon>Stenosarchaea group</taxon>
        <taxon>Halobacteria</taxon>
        <taxon>Halobacteriales</taxon>
        <taxon>Natrialbaceae</taxon>
        <taxon>Natronococcus</taxon>
    </lineage>
</organism>
<dbReference type="Gene3D" id="1.10.10.10">
    <property type="entry name" value="Winged helix-like DNA-binding domain superfamily/Winged helix DNA-binding domain"/>
    <property type="match status" value="1"/>
</dbReference>
<dbReference type="OrthoDB" id="14763at2157"/>
<dbReference type="InterPro" id="IPR050707">
    <property type="entry name" value="HTH_MetabolicPath_Reg"/>
</dbReference>
<feature type="domain" description="HTH iclR-type" evidence="4">
    <location>
        <begin position="6"/>
        <end position="65"/>
    </location>
</feature>
<keyword evidence="3" id="KW-0804">Transcription</keyword>
<accession>L0JXL2</accession>
<dbReference type="Gene3D" id="3.30.450.40">
    <property type="match status" value="1"/>
</dbReference>
<dbReference type="PANTHER" id="PTHR30136:SF35">
    <property type="entry name" value="HTH-TYPE TRANSCRIPTIONAL REGULATOR RV1719"/>
    <property type="match status" value="1"/>
</dbReference>
<dbReference type="PROSITE" id="PS51077">
    <property type="entry name" value="HTH_ICLR"/>
    <property type="match status" value="1"/>
</dbReference>
<protein>
    <submittedName>
        <fullName evidence="6">Transcriptional regulator</fullName>
    </submittedName>
</protein>
<dbReference type="HOGENOM" id="CLU_062618_6_1_2"/>
<name>L0JXL2_9EURY</name>
<dbReference type="Pfam" id="PF01614">
    <property type="entry name" value="IclR_C"/>
    <property type="match status" value="1"/>
</dbReference>
<dbReference type="eggNOG" id="arCOG02798">
    <property type="taxonomic scope" value="Archaea"/>
</dbReference>
<dbReference type="EMBL" id="CP003929">
    <property type="protein sequence ID" value="AGB37045.1"/>
    <property type="molecule type" value="Genomic_DNA"/>
</dbReference>
<keyword evidence="2" id="KW-0238">DNA-binding</keyword>
<dbReference type="InterPro" id="IPR036388">
    <property type="entry name" value="WH-like_DNA-bd_sf"/>
</dbReference>
<feature type="domain" description="IclR-ED" evidence="5">
    <location>
        <begin position="66"/>
        <end position="259"/>
    </location>
</feature>
<dbReference type="Proteomes" id="UP000010878">
    <property type="component" value="Chromosome"/>
</dbReference>
<evidence type="ECO:0000256" key="2">
    <source>
        <dbReference type="ARBA" id="ARBA00023125"/>
    </source>
</evidence>
<dbReference type="Pfam" id="PF09339">
    <property type="entry name" value="HTH_IclR"/>
    <property type="match status" value="1"/>
</dbReference>
<reference evidence="6 7" key="1">
    <citation type="submission" date="2012-11" db="EMBL/GenBank/DDBJ databases">
        <title>FINISHED of Natronococcus occultus SP4, DSM 3396.</title>
        <authorList>
            <consortium name="DOE Joint Genome Institute"/>
            <person name="Eisen J."/>
            <person name="Huntemann M."/>
            <person name="Wei C.-L."/>
            <person name="Han J."/>
            <person name="Detter J.C."/>
            <person name="Han C."/>
            <person name="Tapia R."/>
            <person name="Chen A."/>
            <person name="Kyrpides N."/>
            <person name="Mavromatis K."/>
            <person name="Markowitz V."/>
            <person name="Szeto E."/>
            <person name="Ivanova N."/>
            <person name="Mikhailova N."/>
            <person name="Ovchinnikova G."/>
            <person name="Pagani I."/>
            <person name="Pati A."/>
            <person name="Goodwin L."/>
            <person name="Nordberg H.P."/>
            <person name="Cantor M.N."/>
            <person name="Hua S.X."/>
            <person name="Woyke T."/>
            <person name="Eisen J."/>
            <person name="Klenk H.-P."/>
            <person name="Klenk H.-P."/>
        </authorList>
    </citation>
    <scope>NUCLEOTIDE SEQUENCE [LARGE SCALE GENOMIC DNA]</scope>
    <source>
        <strain evidence="6 7">SP4</strain>
    </source>
</reference>
<proteinExistence type="predicted"/>
<evidence type="ECO:0000259" key="5">
    <source>
        <dbReference type="PROSITE" id="PS51078"/>
    </source>
</evidence>
<dbReference type="InterPro" id="IPR005471">
    <property type="entry name" value="Tscrpt_reg_IclR_N"/>
</dbReference>
<keyword evidence="7" id="KW-1185">Reference proteome</keyword>
<dbReference type="PANTHER" id="PTHR30136">
    <property type="entry name" value="HELIX-TURN-HELIX TRANSCRIPTIONAL REGULATOR, ICLR FAMILY"/>
    <property type="match status" value="1"/>
</dbReference>
<gene>
    <name evidence="6" type="ORF">Natoc_1210</name>
</gene>
<dbReference type="InterPro" id="IPR029016">
    <property type="entry name" value="GAF-like_dom_sf"/>
</dbReference>
<dbReference type="GO" id="GO:0003700">
    <property type="term" value="F:DNA-binding transcription factor activity"/>
    <property type="evidence" value="ECO:0007669"/>
    <property type="project" value="TreeGrafter"/>
</dbReference>
<evidence type="ECO:0000256" key="1">
    <source>
        <dbReference type="ARBA" id="ARBA00023015"/>
    </source>
</evidence>
<dbReference type="SMART" id="SM00346">
    <property type="entry name" value="HTH_ICLR"/>
    <property type="match status" value="1"/>
</dbReference>
<evidence type="ECO:0000313" key="6">
    <source>
        <dbReference type="EMBL" id="AGB37045.1"/>
    </source>
</evidence>
<dbReference type="PROSITE" id="PS51078">
    <property type="entry name" value="ICLR_ED"/>
    <property type="match status" value="1"/>
</dbReference>
<dbReference type="GO" id="GO:0003677">
    <property type="term" value="F:DNA binding"/>
    <property type="evidence" value="ECO:0007669"/>
    <property type="project" value="UniProtKB-KW"/>
</dbReference>
<dbReference type="SUPFAM" id="SSF46785">
    <property type="entry name" value="Winged helix' DNA-binding domain"/>
    <property type="match status" value="1"/>
</dbReference>
<dbReference type="SUPFAM" id="SSF55781">
    <property type="entry name" value="GAF domain-like"/>
    <property type="match status" value="1"/>
</dbReference>
<dbReference type="AlphaFoldDB" id="L0JXL2"/>
<dbReference type="CDD" id="cd00090">
    <property type="entry name" value="HTH_ARSR"/>
    <property type="match status" value="1"/>
</dbReference>
<dbReference type="RefSeq" id="WP_015320496.1">
    <property type="nucleotide sequence ID" value="NC_019974.1"/>
</dbReference>
<dbReference type="GO" id="GO:0045892">
    <property type="term" value="P:negative regulation of DNA-templated transcription"/>
    <property type="evidence" value="ECO:0007669"/>
    <property type="project" value="TreeGrafter"/>
</dbReference>
<dbReference type="InterPro" id="IPR011991">
    <property type="entry name" value="ArsR-like_HTH"/>
</dbReference>
<dbReference type="InterPro" id="IPR036390">
    <property type="entry name" value="WH_DNA-bd_sf"/>
</dbReference>
<dbReference type="GeneID" id="14402651"/>
<evidence type="ECO:0000259" key="4">
    <source>
        <dbReference type="PROSITE" id="PS51077"/>
    </source>
</evidence>
<dbReference type="KEGG" id="nou:Natoc_1210"/>
<sequence>MGKQTAKTTERSLSIINTIQNLGGATASELATELEIAKSTIHVHLRTLLENGYLAREGEQYHIGLRFLNHGEYARSRKRAYMLAKNTVNKISDQTDEEVEFVVRNNNRGILVHESFHQDSQFPVKEQHAPNMATSAGIYYHLHNVATGKAILAELSDDHVEDVLDEWGLPAQTEQTITDRETLFDELERIREEGIAFTDEEYVDGLREVGRRVKTPDGSVLGAIAIIGPKYRFSSERFIDELPTLLRNHVEDLETAIEETYMDGFR</sequence>
<evidence type="ECO:0000313" key="7">
    <source>
        <dbReference type="Proteomes" id="UP000010878"/>
    </source>
</evidence>
<evidence type="ECO:0000256" key="3">
    <source>
        <dbReference type="ARBA" id="ARBA00023163"/>
    </source>
</evidence>
<keyword evidence="1" id="KW-0805">Transcription regulation</keyword>